<gene>
    <name evidence="2" type="ORF">UR64_C0006G0030</name>
</gene>
<proteinExistence type="predicted"/>
<dbReference type="PATRIC" id="fig|1618761.3.peg.358"/>
<dbReference type="AlphaFoldDB" id="A0A0G0BAP1"/>
<evidence type="ECO:0000313" key="3">
    <source>
        <dbReference type="Proteomes" id="UP000034952"/>
    </source>
</evidence>
<accession>A0A0G0BAP1</accession>
<dbReference type="InterPro" id="IPR002711">
    <property type="entry name" value="HNH"/>
</dbReference>
<dbReference type="InterPro" id="IPR003615">
    <property type="entry name" value="HNH_nuc"/>
</dbReference>
<feature type="domain" description="HNH nuclease" evidence="1">
    <location>
        <begin position="94"/>
        <end position="145"/>
    </location>
</feature>
<reference evidence="2 3" key="1">
    <citation type="journal article" date="2015" name="Nature">
        <title>rRNA introns, odd ribosomes, and small enigmatic genomes across a large radiation of phyla.</title>
        <authorList>
            <person name="Brown C.T."/>
            <person name="Hug L.A."/>
            <person name="Thomas B.C."/>
            <person name="Sharon I."/>
            <person name="Castelle C.J."/>
            <person name="Singh A."/>
            <person name="Wilkins M.J."/>
            <person name="Williams K.H."/>
            <person name="Banfield J.F."/>
        </authorList>
    </citation>
    <scope>NUCLEOTIDE SEQUENCE [LARGE SCALE GENOMIC DNA]</scope>
</reference>
<comment type="caution">
    <text evidence="2">The sequence shown here is derived from an EMBL/GenBank/DDBJ whole genome shotgun (WGS) entry which is preliminary data.</text>
</comment>
<organism evidence="2 3">
    <name type="scientific">Candidatus Nomurabacteria bacterium GW2011_GWE1_35_16</name>
    <dbReference type="NCBI Taxonomy" id="1618761"/>
    <lineage>
        <taxon>Bacteria</taxon>
        <taxon>Candidatus Nomuraibacteriota</taxon>
    </lineage>
</organism>
<protein>
    <submittedName>
        <fullName evidence="2">H-N-H endonuclease F-TflIV</fullName>
    </submittedName>
</protein>
<dbReference type="EMBL" id="LBPY01000006">
    <property type="protein sequence ID" value="KKP66503.1"/>
    <property type="molecule type" value="Genomic_DNA"/>
</dbReference>
<dbReference type="GO" id="GO:0003676">
    <property type="term" value="F:nucleic acid binding"/>
    <property type="evidence" value="ECO:0007669"/>
    <property type="project" value="InterPro"/>
</dbReference>
<keyword evidence="2" id="KW-0540">Nuclease</keyword>
<keyword evidence="2" id="KW-0378">Hydrolase</keyword>
<dbReference type="GO" id="GO:0004519">
    <property type="term" value="F:endonuclease activity"/>
    <property type="evidence" value="ECO:0007669"/>
    <property type="project" value="UniProtKB-KW"/>
</dbReference>
<sequence length="160" mass="18535">MEEYKRNPNTKCTICKTPIYRRPINIKNSKNGNTFCSMKCYGISCRKENPCIVCGKLILAGLHKKTCGRSCANINRAGTKYKIGSPKSKVKSQKALKVRLLDERGEKCERCSYEKYQILEVHHKDRDRKNNNLDNLLLICPNCHAEEHLLEKSWLNKKFD</sequence>
<dbReference type="Proteomes" id="UP000034952">
    <property type="component" value="Unassembled WGS sequence"/>
</dbReference>
<dbReference type="Pfam" id="PF01844">
    <property type="entry name" value="HNH"/>
    <property type="match status" value="1"/>
</dbReference>
<dbReference type="GO" id="GO:0008270">
    <property type="term" value="F:zinc ion binding"/>
    <property type="evidence" value="ECO:0007669"/>
    <property type="project" value="InterPro"/>
</dbReference>
<dbReference type="SMART" id="SM00507">
    <property type="entry name" value="HNHc"/>
    <property type="match status" value="1"/>
</dbReference>
<keyword evidence="2" id="KW-0255">Endonuclease</keyword>
<evidence type="ECO:0000259" key="1">
    <source>
        <dbReference type="SMART" id="SM00507"/>
    </source>
</evidence>
<name>A0A0G0BAP1_9BACT</name>
<evidence type="ECO:0000313" key="2">
    <source>
        <dbReference type="EMBL" id="KKP66503.1"/>
    </source>
</evidence>